<feature type="transmembrane region" description="Helical" evidence="2">
    <location>
        <begin position="57"/>
        <end position="80"/>
    </location>
</feature>
<proteinExistence type="predicted"/>
<protein>
    <submittedName>
        <fullName evidence="4">Transmembrane protein 194A</fullName>
    </submittedName>
</protein>
<evidence type="ECO:0000313" key="3">
    <source>
        <dbReference type="Proteomes" id="UP000095287"/>
    </source>
</evidence>
<keyword evidence="2" id="KW-0812">Transmembrane</keyword>
<sequence>MGNHYHKSKHPQVEPVSSSPSCLSQLGRLASHTSGILSFSVPMAPQQKPSLWKRLDYLQIASLLAAVFSIFSGTMCALLFQMEAVPYYYRLFYVIHGAILVLTSLIMIYGVLSEKPKYLFPFLFYQIYTVIMSIVATIYTLIKEIDFNAFVVNMHLRWKLWKPEEVSEFSPDLHIPMFVFTLIYLFLIPLVASFVVYFCYDELEWRLKNRNKIVLPAPYRFR</sequence>
<dbReference type="AlphaFoldDB" id="A0A1I8AXC0"/>
<feature type="transmembrane region" description="Helical" evidence="2">
    <location>
        <begin position="92"/>
        <end position="112"/>
    </location>
</feature>
<feature type="compositionally biased region" description="Basic residues" evidence="1">
    <location>
        <begin position="1"/>
        <end position="10"/>
    </location>
</feature>
<feature type="region of interest" description="Disordered" evidence="1">
    <location>
        <begin position="1"/>
        <end position="20"/>
    </location>
</feature>
<evidence type="ECO:0000256" key="1">
    <source>
        <dbReference type="SAM" id="MobiDB-lite"/>
    </source>
</evidence>
<name>A0A1I8AXC0_9BILA</name>
<keyword evidence="2" id="KW-0472">Membrane</keyword>
<accession>A0A1I8AXC0</accession>
<dbReference type="WBParaSite" id="L893_g9907.t2">
    <property type="protein sequence ID" value="L893_g9907.t2"/>
    <property type="gene ID" value="L893_g9907"/>
</dbReference>
<keyword evidence="3" id="KW-1185">Reference proteome</keyword>
<evidence type="ECO:0000313" key="4">
    <source>
        <dbReference type="WBParaSite" id="L893_g9907.t2"/>
    </source>
</evidence>
<evidence type="ECO:0000256" key="2">
    <source>
        <dbReference type="SAM" id="Phobius"/>
    </source>
</evidence>
<keyword evidence="2" id="KW-1133">Transmembrane helix</keyword>
<reference evidence="4" key="1">
    <citation type="submission" date="2016-11" db="UniProtKB">
        <authorList>
            <consortium name="WormBaseParasite"/>
        </authorList>
    </citation>
    <scope>IDENTIFICATION</scope>
</reference>
<dbReference type="Proteomes" id="UP000095287">
    <property type="component" value="Unplaced"/>
</dbReference>
<organism evidence="3 4">
    <name type="scientific">Steinernema glaseri</name>
    <dbReference type="NCBI Taxonomy" id="37863"/>
    <lineage>
        <taxon>Eukaryota</taxon>
        <taxon>Metazoa</taxon>
        <taxon>Ecdysozoa</taxon>
        <taxon>Nematoda</taxon>
        <taxon>Chromadorea</taxon>
        <taxon>Rhabditida</taxon>
        <taxon>Tylenchina</taxon>
        <taxon>Panagrolaimomorpha</taxon>
        <taxon>Strongyloidoidea</taxon>
        <taxon>Steinernematidae</taxon>
        <taxon>Steinernema</taxon>
    </lineage>
</organism>
<feature type="transmembrane region" description="Helical" evidence="2">
    <location>
        <begin position="119"/>
        <end position="142"/>
    </location>
</feature>
<feature type="transmembrane region" description="Helical" evidence="2">
    <location>
        <begin position="177"/>
        <end position="200"/>
    </location>
</feature>